<evidence type="ECO:0000256" key="1">
    <source>
        <dbReference type="ARBA" id="ARBA00009427"/>
    </source>
</evidence>
<keyword evidence="11" id="KW-1185">Reference proteome</keyword>
<proteinExistence type="inferred from homology"/>
<dbReference type="EMBL" id="OUUY01000131">
    <property type="protein sequence ID" value="SPQ01952.1"/>
    <property type="molecule type" value="Genomic_DNA"/>
</dbReference>
<dbReference type="GO" id="GO:0005737">
    <property type="term" value="C:cytoplasm"/>
    <property type="evidence" value="ECO:0007669"/>
    <property type="project" value="UniProtKB-SubCell"/>
</dbReference>
<evidence type="ECO:0000256" key="6">
    <source>
        <dbReference type="ARBA" id="ARBA00047615"/>
    </source>
</evidence>
<evidence type="ECO:0000256" key="2">
    <source>
        <dbReference type="ARBA" id="ARBA00022679"/>
    </source>
</evidence>
<feature type="domain" description="Cytidylate kinase" evidence="9">
    <location>
        <begin position="5"/>
        <end position="215"/>
    </location>
</feature>
<dbReference type="InterPro" id="IPR027417">
    <property type="entry name" value="P-loop_NTPase"/>
</dbReference>
<dbReference type="Proteomes" id="UP000245125">
    <property type="component" value="Unassembled WGS sequence"/>
</dbReference>
<evidence type="ECO:0000256" key="3">
    <source>
        <dbReference type="ARBA" id="ARBA00022741"/>
    </source>
</evidence>
<evidence type="ECO:0000256" key="8">
    <source>
        <dbReference type="HAMAP-Rule" id="MF_00238"/>
    </source>
</evidence>
<dbReference type="EC" id="2.7.4.25" evidence="8"/>
<evidence type="ECO:0000259" key="9">
    <source>
        <dbReference type="Pfam" id="PF02224"/>
    </source>
</evidence>
<dbReference type="HAMAP" id="MF_00238">
    <property type="entry name" value="Cytidyl_kinase_type1"/>
    <property type="match status" value="1"/>
</dbReference>
<keyword evidence="8" id="KW-0963">Cytoplasm</keyword>
<comment type="subcellular location">
    <subcellularLocation>
        <location evidence="8">Cytoplasm</location>
    </subcellularLocation>
</comment>
<keyword evidence="3 8" id="KW-0547">Nucleotide-binding</keyword>
<sequence>MKKVIAIDGPSGAGKSTVARLLAEELGFQYLDTGALYRAVALNLVRMGLKEEASDEEISAGLKKTKVEFENGRVLLQGEDVSEEIRSPLAGHYASVFSARGPVRTYLLKTQRDAAVKADLVAEGRDMTTVVFPEAFKKFFLDASPEERARRRTDELMVKGFAVEQDRILKEIAERDARDSGRQLAPLRRADDAYYIDSTGLAKEEVFRRLLEFVKDAGEKSRLKYKQL</sequence>
<evidence type="ECO:0000256" key="5">
    <source>
        <dbReference type="ARBA" id="ARBA00022840"/>
    </source>
</evidence>
<dbReference type="Gene3D" id="3.40.50.300">
    <property type="entry name" value="P-loop containing nucleotide triphosphate hydrolases"/>
    <property type="match status" value="1"/>
</dbReference>
<keyword evidence="2 8" id="KW-0808">Transferase</keyword>
<protein>
    <recommendedName>
        <fullName evidence="8">Cytidylate kinase</fullName>
        <shortName evidence="8">CK</shortName>
        <ecNumber evidence="8">2.7.4.25</ecNumber>
    </recommendedName>
    <alternativeName>
        <fullName evidence="8">Cytidine monophosphate kinase</fullName>
        <shortName evidence="8">CMP kinase</shortName>
    </alternativeName>
</protein>
<dbReference type="GO" id="GO:0036431">
    <property type="term" value="F:dCMP kinase activity"/>
    <property type="evidence" value="ECO:0007669"/>
    <property type="project" value="InterPro"/>
</dbReference>
<keyword evidence="4 8" id="KW-0418">Kinase</keyword>
<dbReference type="GO" id="GO:0036430">
    <property type="term" value="F:CMP kinase activity"/>
    <property type="evidence" value="ECO:0007669"/>
    <property type="project" value="RHEA"/>
</dbReference>
<dbReference type="NCBIfam" id="TIGR00017">
    <property type="entry name" value="cmk"/>
    <property type="match status" value="1"/>
</dbReference>
<dbReference type="InterPro" id="IPR003136">
    <property type="entry name" value="Cytidylate_kin"/>
</dbReference>
<dbReference type="SUPFAM" id="SSF52540">
    <property type="entry name" value="P-loop containing nucleoside triphosphate hydrolases"/>
    <property type="match status" value="1"/>
</dbReference>
<gene>
    <name evidence="8 10" type="primary">cmk</name>
    <name evidence="10" type="ORF">NBG4_800005</name>
</gene>
<accession>A0A2U3QKQ1</accession>
<comment type="catalytic activity">
    <reaction evidence="6 8">
        <text>dCMP + ATP = dCDP + ADP</text>
        <dbReference type="Rhea" id="RHEA:25094"/>
        <dbReference type="ChEBI" id="CHEBI:30616"/>
        <dbReference type="ChEBI" id="CHEBI:57566"/>
        <dbReference type="ChEBI" id="CHEBI:58593"/>
        <dbReference type="ChEBI" id="CHEBI:456216"/>
        <dbReference type="EC" id="2.7.4.25"/>
    </reaction>
</comment>
<dbReference type="GO" id="GO:0006220">
    <property type="term" value="P:pyrimidine nucleotide metabolic process"/>
    <property type="evidence" value="ECO:0007669"/>
    <property type="project" value="UniProtKB-UniRule"/>
</dbReference>
<dbReference type="CDD" id="cd02020">
    <property type="entry name" value="CMPK"/>
    <property type="match status" value="1"/>
</dbReference>
<dbReference type="InterPro" id="IPR011994">
    <property type="entry name" value="Cytidylate_kinase_dom"/>
</dbReference>
<evidence type="ECO:0000256" key="7">
    <source>
        <dbReference type="ARBA" id="ARBA00048478"/>
    </source>
</evidence>
<comment type="similarity">
    <text evidence="1 8">Belongs to the cytidylate kinase family. Type 1 subfamily.</text>
</comment>
<evidence type="ECO:0000313" key="10">
    <source>
        <dbReference type="EMBL" id="SPQ01952.1"/>
    </source>
</evidence>
<evidence type="ECO:0000256" key="4">
    <source>
        <dbReference type="ARBA" id="ARBA00022777"/>
    </source>
</evidence>
<dbReference type="GO" id="GO:0005524">
    <property type="term" value="F:ATP binding"/>
    <property type="evidence" value="ECO:0007669"/>
    <property type="project" value="UniProtKB-UniRule"/>
</dbReference>
<keyword evidence="5 8" id="KW-0067">ATP-binding</keyword>
<evidence type="ECO:0000313" key="11">
    <source>
        <dbReference type="Proteomes" id="UP000245125"/>
    </source>
</evidence>
<reference evidence="11" key="1">
    <citation type="submission" date="2018-03" db="EMBL/GenBank/DDBJ databases">
        <authorList>
            <person name="Zecchin S."/>
        </authorList>
    </citation>
    <scope>NUCLEOTIDE SEQUENCE [LARGE SCALE GENOMIC DNA]</scope>
</reference>
<organism evidence="10 11">
    <name type="scientific">Candidatus Sulfobium mesophilum</name>
    <dbReference type="NCBI Taxonomy" id="2016548"/>
    <lineage>
        <taxon>Bacteria</taxon>
        <taxon>Pseudomonadati</taxon>
        <taxon>Nitrospirota</taxon>
        <taxon>Nitrospiria</taxon>
        <taxon>Nitrospirales</taxon>
        <taxon>Nitrospiraceae</taxon>
        <taxon>Candidatus Sulfobium</taxon>
    </lineage>
</organism>
<dbReference type="Pfam" id="PF02224">
    <property type="entry name" value="Cytidylate_kin"/>
    <property type="match status" value="1"/>
</dbReference>
<comment type="catalytic activity">
    <reaction evidence="7 8">
        <text>CMP + ATP = CDP + ADP</text>
        <dbReference type="Rhea" id="RHEA:11600"/>
        <dbReference type="ChEBI" id="CHEBI:30616"/>
        <dbReference type="ChEBI" id="CHEBI:58069"/>
        <dbReference type="ChEBI" id="CHEBI:60377"/>
        <dbReference type="ChEBI" id="CHEBI:456216"/>
        <dbReference type="EC" id="2.7.4.25"/>
    </reaction>
</comment>
<dbReference type="OrthoDB" id="9807434at2"/>
<name>A0A2U3QKQ1_9BACT</name>
<feature type="binding site" evidence="8">
    <location>
        <begin position="9"/>
        <end position="17"/>
    </location>
    <ligand>
        <name>ATP</name>
        <dbReference type="ChEBI" id="CHEBI:30616"/>
    </ligand>
</feature>
<dbReference type="AlphaFoldDB" id="A0A2U3QKQ1"/>